<protein>
    <submittedName>
        <fullName evidence="1">Uncharacterized protein</fullName>
    </submittedName>
</protein>
<reference evidence="1 2" key="1">
    <citation type="submission" date="2017-11" db="EMBL/GenBank/DDBJ databases">
        <title>Genomic Encyclopedia of Archaeal and Bacterial Type Strains, Phase II (KMG-II): From Individual Species to Whole Genera.</title>
        <authorList>
            <person name="Goeker M."/>
        </authorList>
    </citation>
    <scope>NUCLEOTIDE SEQUENCE [LARGE SCALE GENOMIC DNA]</scope>
    <source>
        <strain evidence="1 2">DSM 11115</strain>
    </source>
</reference>
<proteinExistence type="predicted"/>
<dbReference type="AlphaFoldDB" id="A0A2M9BQQ9"/>
<accession>A0A2M9BQQ9</accession>
<sequence>MINEFAHILLDACDRCGELFVLRESEGGSRPRPKAWAKIPNAAWIPPQVMDYGLQLNGCVTEWVSPDDDSGRPKAVGRFQMLTLDDIYSDWSKELGLHHEPADSRLHAFKVVDLAYTDVCVGLYHDQAQDPGLYVFCPGEGEPPYPLYLDLLGYARLLTKSLGYQNWQIALLQLLPDDGINIGHRLAPEYPELREMMSAWVPEFDYEAFVAQYQELQLRNYTPSGLASGSS</sequence>
<dbReference type="OrthoDB" id="874245at2"/>
<dbReference type="EMBL" id="PGFA01000001">
    <property type="protein sequence ID" value="PJJ60291.1"/>
    <property type="molecule type" value="Genomic_DNA"/>
</dbReference>
<name>A0A2M9BQQ9_9BACT</name>
<gene>
    <name evidence="1" type="ORF">CLV45_1716</name>
</gene>
<dbReference type="RefSeq" id="WP_100335948.1">
    <property type="nucleotide sequence ID" value="NZ_PGFA01000001.1"/>
</dbReference>
<comment type="caution">
    <text evidence="1">The sequence shown here is derived from an EMBL/GenBank/DDBJ whole genome shotgun (WGS) entry which is preliminary data.</text>
</comment>
<keyword evidence="2" id="KW-1185">Reference proteome</keyword>
<dbReference type="Proteomes" id="UP000228535">
    <property type="component" value="Unassembled WGS sequence"/>
</dbReference>
<evidence type="ECO:0000313" key="2">
    <source>
        <dbReference type="Proteomes" id="UP000228535"/>
    </source>
</evidence>
<evidence type="ECO:0000313" key="1">
    <source>
        <dbReference type="EMBL" id="PJJ60291.1"/>
    </source>
</evidence>
<organism evidence="1 2">
    <name type="scientific">Hymenobacter chitinivorans DSM 11115</name>
    <dbReference type="NCBI Taxonomy" id="1121954"/>
    <lineage>
        <taxon>Bacteria</taxon>
        <taxon>Pseudomonadati</taxon>
        <taxon>Bacteroidota</taxon>
        <taxon>Cytophagia</taxon>
        <taxon>Cytophagales</taxon>
        <taxon>Hymenobacteraceae</taxon>
        <taxon>Hymenobacter</taxon>
    </lineage>
</organism>